<evidence type="ECO:0000256" key="1">
    <source>
        <dbReference type="ARBA" id="ARBA00001805"/>
    </source>
</evidence>
<keyword evidence="21" id="KW-1185">Reference proteome</keyword>
<keyword evidence="16" id="KW-0511">Multifunctional enzyme</keyword>
<dbReference type="EC" id="2.5.1.32" evidence="8"/>
<comment type="catalytic activity">
    <reaction evidence="1">
        <text>2 (2E,6E,10E)-geranylgeranyl diphosphate = 15-cis-phytoene + 2 diphosphate</text>
        <dbReference type="Rhea" id="RHEA:34475"/>
        <dbReference type="ChEBI" id="CHEBI:27787"/>
        <dbReference type="ChEBI" id="CHEBI:33019"/>
        <dbReference type="ChEBI" id="CHEBI:58756"/>
        <dbReference type="EC" id="2.5.1.32"/>
    </reaction>
</comment>
<dbReference type="Proteomes" id="UP001174934">
    <property type="component" value="Unassembled WGS sequence"/>
</dbReference>
<accession>A0AA40C887</accession>
<keyword evidence="14 19" id="KW-0472">Membrane</keyword>
<keyword evidence="13 19" id="KW-1133">Transmembrane helix</keyword>
<dbReference type="InterPro" id="IPR019845">
    <property type="entry name" value="Squalene/phytoene_synthase_CS"/>
</dbReference>
<comment type="pathway">
    <text evidence="4">Carotenoid biosynthesis; phytoene biosynthesis; all-trans-phytoene from geranylgeranyl diphosphate: step 1/1.</text>
</comment>
<evidence type="ECO:0000256" key="7">
    <source>
        <dbReference type="ARBA" id="ARBA00012242"/>
    </source>
</evidence>
<evidence type="ECO:0000256" key="8">
    <source>
        <dbReference type="ARBA" id="ARBA00012396"/>
    </source>
</evidence>
<dbReference type="SFLD" id="SFLDG01212">
    <property type="entry name" value="Phytoene_synthase_like"/>
    <property type="match status" value="1"/>
</dbReference>
<keyword evidence="10" id="KW-0808">Transferase</keyword>
<dbReference type="GO" id="GO:0045436">
    <property type="term" value="F:lycopene beta cyclase activity"/>
    <property type="evidence" value="ECO:0007669"/>
    <property type="project" value="UniProtKB-ARBA"/>
</dbReference>
<dbReference type="EC" id="5.5.1.19" evidence="7"/>
<protein>
    <recommendedName>
        <fullName evidence="9">Bifunctional lycopene cyclase/phytoene synthase</fullName>
        <ecNumber evidence="8">2.5.1.32</ecNumber>
        <ecNumber evidence="7">5.5.1.19</ecNumber>
    </recommendedName>
</protein>
<evidence type="ECO:0000256" key="12">
    <source>
        <dbReference type="ARBA" id="ARBA00022746"/>
    </source>
</evidence>
<reference evidence="20" key="1">
    <citation type="submission" date="2023-06" db="EMBL/GenBank/DDBJ databases">
        <title>Genome-scale phylogeny and comparative genomics of the fungal order Sordariales.</title>
        <authorList>
            <consortium name="Lawrence Berkeley National Laboratory"/>
            <person name="Hensen N."/>
            <person name="Bonometti L."/>
            <person name="Westerberg I."/>
            <person name="Brannstrom I.O."/>
            <person name="Guillou S."/>
            <person name="Cros-Aarteil S."/>
            <person name="Calhoun S."/>
            <person name="Haridas S."/>
            <person name="Kuo A."/>
            <person name="Mondo S."/>
            <person name="Pangilinan J."/>
            <person name="Riley R."/>
            <person name="LaButti K."/>
            <person name="Andreopoulos B."/>
            <person name="Lipzen A."/>
            <person name="Chen C."/>
            <person name="Yanf M."/>
            <person name="Daum C."/>
            <person name="Ng V."/>
            <person name="Clum A."/>
            <person name="Steindorff A."/>
            <person name="Ohm R."/>
            <person name="Martin F."/>
            <person name="Silar P."/>
            <person name="Natvig D."/>
            <person name="Lalanne C."/>
            <person name="Gautier V."/>
            <person name="Ament-velasquez S.L."/>
            <person name="Kruys A."/>
            <person name="Hutchinson M.I."/>
            <person name="Powell A.J."/>
            <person name="Barry K."/>
            <person name="Miller A.N."/>
            <person name="Grigoriev I.V."/>
            <person name="Debuchy R."/>
            <person name="Gladieux P."/>
            <person name="Thoren M.H."/>
            <person name="Johannesson H."/>
        </authorList>
    </citation>
    <scope>NUCLEOTIDE SEQUENCE</scope>
    <source>
        <strain evidence="20">SMH3391-2</strain>
    </source>
</reference>
<dbReference type="SUPFAM" id="SSF48576">
    <property type="entry name" value="Terpenoid synthases"/>
    <property type="match status" value="1"/>
</dbReference>
<organism evidence="20 21">
    <name type="scientific">Bombardia bombarda</name>
    <dbReference type="NCBI Taxonomy" id="252184"/>
    <lineage>
        <taxon>Eukaryota</taxon>
        <taxon>Fungi</taxon>
        <taxon>Dikarya</taxon>
        <taxon>Ascomycota</taxon>
        <taxon>Pezizomycotina</taxon>
        <taxon>Sordariomycetes</taxon>
        <taxon>Sordariomycetidae</taxon>
        <taxon>Sordariales</taxon>
        <taxon>Lasiosphaeriaceae</taxon>
        <taxon>Bombardia</taxon>
    </lineage>
</organism>
<dbReference type="InterPro" id="IPR002060">
    <property type="entry name" value="Squ/phyt_synthse"/>
</dbReference>
<evidence type="ECO:0000256" key="9">
    <source>
        <dbReference type="ARBA" id="ARBA00018909"/>
    </source>
</evidence>
<comment type="catalytic activity">
    <reaction evidence="17">
        <text>gamma-carotene = all-trans-beta-carotene</text>
        <dbReference type="Rhea" id="RHEA:32239"/>
        <dbReference type="ChEBI" id="CHEBI:17579"/>
        <dbReference type="ChEBI" id="CHEBI:27740"/>
        <dbReference type="EC" id="5.5.1.19"/>
    </reaction>
</comment>
<evidence type="ECO:0000256" key="16">
    <source>
        <dbReference type="ARBA" id="ARBA00023268"/>
    </source>
</evidence>
<dbReference type="SFLD" id="SFLDS00005">
    <property type="entry name" value="Isoprenoid_Synthase_Type_I"/>
    <property type="match status" value="1"/>
</dbReference>
<keyword evidence="12" id="KW-0125">Carotenoid biosynthesis</keyword>
<evidence type="ECO:0000256" key="18">
    <source>
        <dbReference type="ARBA" id="ARBA00029335"/>
    </source>
</evidence>
<evidence type="ECO:0000256" key="13">
    <source>
        <dbReference type="ARBA" id="ARBA00022989"/>
    </source>
</evidence>
<feature type="transmembrane region" description="Helical" evidence="19">
    <location>
        <begin position="6"/>
        <end position="27"/>
    </location>
</feature>
<dbReference type="NCBIfam" id="TIGR03462">
    <property type="entry name" value="CarR_dom_SF"/>
    <property type="match status" value="2"/>
</dbReference>
<comment type="subcellular location">
    <subcellularLocation>
        <location evidence="2">Membrane</location>
        <topology evidence="2">Multi-pass membrane protein</topology>
    </subcellularLocation>
</comment>
<evidence type="ECO:0000256" key="2">
    <source>
        <dbReference type="ARBA" id="ARBA00004141"/>
    </source>
</evidence>
<keyword evidence="11 19" id="KW-0812">Transmembrane</keyword>
<evidence type="ECO:0000256" key="14">
    <source>
        <dbReference type="ARBA" id="ARBA00023136"/>
    </source>
</evidence>
<dbReference type="InterPro" id="IPR017825">
    <property type="entry name" value="Lycopene_cyclase_dom"/>
</dbReference>
<comment type="similarity">
    <text evidence="5">In the N-terminal section; belongs to the lycopene beta-cyclase family.</text>
</comment>
<dbReference type="EMBL" id="JAULSR010000002">
    <property type="protein sequence ID" value="KAK0628219.1"/>
    <property type="molecule type" value="Genomic_DNA"/>
</dbReference>
<evidence type="ECO:0000256" key="6">
    <source>
        <dbReference type="ARBA" id="ARBA00008406"/>
    </source>
</evidence>
<proteinExistence type="inferred from homology"/>
<dbReference type="GO" id="GO:0016020">
    <property type="term" value="C:membrane"/>
    <property type="evidence" value="ECO:0007669"/>
    <property type="project" value="UniProtKB-SubCell"/>
</dbReference>
<dbReference type="AlphaFoldDB" id="A0AA40C887"/>
<dbReference type="GO" id="GO:0016117">
    <property type="term" value="P:carotenoid biosynthetic process"/>
    <property type="evidence" value="ECO:0007669"/>
    <property type="project" value="UniProtKB-KW"/>
</dbReference>
<dbReference type="PROSITE" id="PS01044">
    <property type="entry name" value="SQUALEN_PHYTOEN_SYN_1"/>
    <property type="match status" value="1"/>
</dbReference>
<evidence type="ECO:0000313" key="21">
    <source>
        <dbReference type="Proteomes" id="UP001174934"/>
    </source>
</evidence>
<dbReference type="InterPro" id="IPR008949">
    <property type="entry name" value="Isoprenoid_synthase_dom_sf"/>
</dbReference>
<dbReference type="SFLD" id="SFLDG01018">
    <property type="entry name" value="Squalene/Phytoene_Synthase_Lik"/>
    <property type="match status" value="1"/>
</dbReference>
<comment type="caution">
    <text evidence="20">The sequence shown here is derived from an EMBL/GenBank/DDBJ whole genome shotgun (WGS) entry which is preliminary data.</text>
</comment>
<evidence type="ECO:0000256" key="10">
    <source>
        <dbReference type="ARBA" id="ARBA00022679"/>
    </source>
</evidence>
<feature type="transmembrane region" description="Helical" evidence="19">
    <location>
        <begin position="146"/>
        <end position="166"/>
    </location>
</feature>
<sequence>MAYEYALVHAKFTIPFALLLTLIAYPILTRIHLVQISCLIFVAFSATLPWDAYLIASNVWTYPHDAILGPRLLGIPLEELFFFVIQTYITSLVYILCNKPLLHSLYLVSQKSPKRWIRMGKLAGQILLASITLLGAHLVQRGGPGTYLGLILAWAPPFALLTWTVAGRFILSLPWFATALPILLPTVYLWLVDELALGRGTWSIESGTKLGLRLFGALEIEEAAFFLATNTLIVFGMATFDQYLAVIYSFPHIFPEVPRTPTPLMLVESRLLGSSAYDFDRLDGLRDAVKVLQQKSRSFYLASSLFSGRLRINLTLLYSFCRIADDLADSTPTKSDVLAWTAKLTHLLDLFYHGLPSVCLLDAPPPARPSPPLGPLRLLIKGFETDAQFAPQGSDNIKQKQQQQQQQFPIATEQDLLDYAECVAGTVGELCVALIVHHCDPHMSAARRQHLCAAACRMGIALQYVNVARDIVVDAAIGRVYLPTAWLAEEGGMTPADVIARPEGPAIDRLRRRLLDRAFEMYDEARPSMEGIPGEGRGPMVAAVETYMEIGRVLREGGERVVRREGKNRDRATVPGGRRVWTAVRGLYGQ</sequence>
<dbReference type="CDD" id="cd00683">
    <property type="entry name" value="Trans_IPPS_HH"/>
    <property type="match status" value="1"/>
</dbReference>
<feature type="transmembrane region" description="Helical" evidence="19">
    <location>
        <begin position="122"/>
        <end position="140"/>
    </location>
</feature>
<dbReference type="GO" id="GO:0051996">
    <property type="term" value="F:squalene synthase [NAD(P)H] activity"/>
    <property type="evidence" value="ECO:0007669"/>
    <property type="project" value="InterPro"/>
</dbReference>
<dbReference type="GO" id="GO:0004311">
    <property type="term" value="F:geranylgeranyl diphosphate synthase activity"/>
    <property type="evidence" value="ECO:0007669"/>
    <property type="project" value="InterPro"/>
</dbReference>
<comment type="pathway">
    <text evidence="3">Carotenoid biosynthesis; beta-carotene biosynthesis.</text>
</comment>
<dbReference type="PANTHER" id="PTHR31480">
    <property type="entry name" value="BIFUNCTIONAL LYCOPENE CYCLASE/PHYTOENE SYNTHASE"/>
    <property type="match status" value="1"/>
</dbReference>
<comment type="catalytic activity">
    <reaction evidence="18">
        <text>all-trans-lycopene = gamma-carotene</text>
        <dbReference type="Rhea" id="RHEA:32219"/>
        <dbReference type="ChEBI" id="CHEBI:15948"/>
        <dbReference type="ChEBI" id="CHEBI:27740"/>
        <dbReference type="EC" id="5.5.1.19"/>
    </reaction>
</comment>
<feature type="transmembrane region" description="Helical" evidence="19">
    <location>
        <begin position="80"/>
        <end position="101"/>
    </location>
</feature>
<feature type="transmembrane region" description="Helical" evidence="19">
    <location>
        <begin position="39"/>
        <end position="60"/>
    </location>
</feature>
<feature type="transmembrane region" description="Helical" evidence="19">
    <location>
        <begin position="173"/>
        <end position="191"/>
    </location>
</feature>
<evidence type="ECO:0000256" key="15">
    <source>
        <dbReference type="ARBA" id="ARBA00023235"/>
    </source>
</evidence>
<evidence type="ECO:0000256" key="4">
    <source>
        <dbReference type="ARBA" id="ARBA00005172"/>
    </source>
</evidence>
<name>A0AA40C887_9PEZI</name>
<dbReference type="GO" id="GO:0016872">
    <property type="term" value="F:intramolecular lyase activity"/>
    <property type="evidence" value="ECO:0007669"/>
    <property type="project" value="InterPro"/>
</dbReference>
<gene>
    <name evidence="20" type="ORF">B0T17DRAFT_614169</name>
</gene>
<evidence type="ECO:0000256" key="3">
    <source>
        <dbReference type="ARBA" id="ARBA00005089"/>
    </source>
</evidence>
<evidence type="ECO:0000256" key="5">
    <source>
        <dbReference type="ARBA" id="ARBA00008247"/>
    </source>
</evidence>
<comment type="similarity">
    <text evidence="6">In the C-terminal section; belongs to the phytoene/squalene synthase family.</text>
</comment>
<keyword evidence="15" id="KW-0413">Isomerase</keyword>
<evidence type="ECO:0000256" key="11">
    <source>
        <dbReference type="ARBA" id="ARBA00022692"/>
    </source>
</evidence>
<evidence type="ECO:0000256" key="19">
    <source>
        <dbReference type="SAM" id="Phobius"/>
    </source>
</evidence>
<dbReference type="Pfam" id="PF00494">
    <property type="entry name" value="SQS_PSY"/>
    <property type="match status" value="1"/>
</dbReference>
<dbReference type="InterPro" id="IPR033904">
    <property type="entry name" value="Trans_IPPS_HH"/>
</dbReference>
<dbReference type="Gene3D" id="1.10.600.10">
    <property type="entry name" value="Farnesyl Diphosphate Synthase"/>
    <property type="match status" value="1"/>
</dbReference>
<dbReference type="InterPro" id="IPR044843">
    <property type="entry name" value="Trans_IPPS_bact-type"/>
</dbReference>
<evidence type="ECO:0000256" key="17">
    <source>
        <dbReference type="ARBA" id="ARBA00029313"/>
    </source>
</evidence>
<evidence type="ECO:0000313" key="20">
    <source>
        <dbReference type="EMBL" id="KAK0628219.1"/>
    </source>
</evidence>